<gene>
    <name evidence="2" type="ordered locus">XF_1556</name>
</gene>
<dbReference type="Proteomes" id="UP000000812">
    <property type="component" value="Chromosome"/>
</dbReference>
<evidence type="ECO:0000256" key="1">
    <source>
        <dbReference type="SAM" id="MobiDB-lite"/>
    </source>
</evidence>
<dbReference type="HOGENOM" id="CLU_3105508_0_0_6"/>
<reference evidence="2 3" key="1">
    <citation type="journal article" date="2000" name="Nature">
        <title>The genome sequence of the plant pathogen Xylella fastidiosa.</title>
        <authorList>
            <person name="Simpson A.J."/>
            <person name="Reinach F.C."/>
            <person name="Arruda P."/>
            <person name="Abreu F.A."/>
            <person name="Acencio M."/>
            <person name="Alvarenga R."/>
            <person name="Alves L.M."/>
            <person name="Araya J.E."/>
            <person name="Baia G.S."/>
            <person name="Baptista C.S."/>
            <person name="Barros M.H."/>
            <person name="Bonaccorsi E.D."/>
            <person name="Bordin S."/>
            <person name="Bove J.M."/>
            <person name="Briones M.R."/>
            <person name="Bueno M.R."/>
            <person name="Camargo A.A."/>
            <person name="Camargo L.E."/>
            <person name="Carraro D.M."/>
            <person name="Carrer H."/>
            <person name="Colauto N.B."/>
            <person name="Colombo C."/>
            <person name="Costa F.F."/>
            <person name="Costa M.C."/>
            <person name="Costa-Neto C.M."/>
            <person name="Coutinho L.L."/>
            <person name="Cristofani M."/>
            <person name="Dias-Neto E."/>
            <person name="Docena C."/>
            <person name="El-Dorry H."/>
            <person name="Facincani A.P."/>
            <person name="Ferreira A.J."/>
            <person name="Ferreira V.C."/>
            <person name="Ferro J.A."/>
            <person name="Fraga J.S."/>
            <person name="Franca S.C."/>
            <person name="Franco M.C."/>
            <person name="Frohme M."/>
            <person name="Furlan L.R."/>
            <person name="Garnier M."/>
            <person name="Goldman G.H."/>
            <person name="Goldman M.H."/>
            <person name="Gomes S.L."/>
            <person name="Gruber A."/>
            <person name="Ho P.L."/>
            <person name="Hoheisel J.D."/>
            <person name="Junqueira M.L."/>
            <person name="Kemper E.L."/>
            <person name="Kitajima J.P."/>
            <person name="Krieger J.E."/>
            <person name="Kuramae E.E."/>
            <person name="Laigret F."/>
            <person name="Lambais M.R."/>
            <person name="Leite L.C."/>
            <person name="Lemos E.G."/>
            <person name="Lemos M.V."/>
            <person name="Lopes S.A."/>
            <person name="Lopes C.R."/>
            <person name="Machado J.A."/>
            <person name="Machado M.A."/>
            <person name="Madeira A.M."/>
            <person name="Madeira H.M."/>
            <person name="Marino C.L."/>
            <person name="Marques M.V."/>
            <person name="Martins E.A."/>
            <person name="Martins E.M."/>
            <person name="Matsukuma A.Y."/>
            <person name="Menck C.F."/>
            <person name="Miracca E.C."/>
            <person name="Miyaki C.Y."/>
            <person name="Monteriro-Vitorello C.B."/>
            <person name="Moon D.H."/>
            <person name="Nagai M.A."/>
            <person name="Nascimento A.L."/>
            <person name="Netto L.E."/>
            <person name="Nhani A.Jr."/>
            <person name="Nobrega F.G."/>
            <person name="Nunes L.R."/>
            <person name="Oliveira M.A."/>
            <person name="de Oliveira M.C."/>
            <person name="de Oliveira R.C."/>
            <person name="Palmieri D.A."/>
            <person name="Paris A."/>
            <person name="Peixoto B.R."/>
            <person name="Pereira G.A."/>
            <person name="Pereira H.A.Jr."/>
            <person name="Pesquero J.B."/>
            <person name="Quaggio R.B."/>
            <person name="Roberto P.G."/>
            <person name="Rodrigues V."/>
            <person name="de M Rosa A.J."/>
            <person name="de Rosa V.E.Jr."/>
            <person name="de Sa R.G."/>
            <person name="Santelli R.V."/>
            <person name="Sawasaki H.E."/>
            <person name="da Silva A.C."/>
            <person name="da Silva A.M."/>
            <person name="da Silva F.R."/>
            <person name="da Silva W.A.Jr."/>
            <person name="da Silveira J.F."/>
            <person name="Silvestri M.L."/>
            <person name="Siqueira W.J."/>
            <person name="de Souza A.A."/>
            <person name="de Souza A.P."/>
            <person name="Terenzi M.F."/>
            <person name="Truffi D."/>
            <person name="Tsai S.M."/>
            <person name="Tsuhako M.H."/>
            <person name="Vallada H."/>
            <person name="Van Sluys M.A."/>
            <person name="Verjovski-Almeida S."/>
            <person name="Vettore A.L."/>
            <person name="Zago M.A."/>
            <person name="Zatz M."/>
            <person name="Meidanis J."/>
            <person name="Setubal J.C."/>
        </authorList>
    </citation>
    <scope>NUCLEOTIDE SEQUENCE [LARGE SCALE GENOMIC DNA]</scope>
    <source>
        <strain evidence="2 3">9a5c</strain>
    </source>
</reference>
<dbReference type="STRING" id="160492.XF_1556"/>
<dbReference type="KEGG" id="xfa:XF_1556"/>
<feature type="region of interest" description="Disordered" evidence="1">
    <location>
        <begin position="29"/>
        <end position="51"/>
    </location>
</feature>
<feature type="compositionally biased region" description="Basic and acidic residues" evidence="1">
    <location>
        <begin position="29"/>
        <end position="41"/>
    </location>
</feature>
<evidence type="ECO:0000313" key="2">
    <source>
        <dbReference type="EMBL" id="AAF84365.1"/>
    </source>
</evidence>
<organism evidence="2 3">
    <name type="scientific">Xylella fastidiosa (strain 9a5c)</name>
    <dbReference type="NCBI Taxonomy" id="160492"/>
    <lineage>
        <taxon>Bacteria</taxon>
        <taxon>Pseudomonadati</taxon>
        <taxon>Pseudomonadota</taxon>
        <taxon>Gammaproteobacteria</taxon>
        <taxon>Lysobacterales</taxon>
        <taxon>Lysobacteraceae</taxon>
        <taxon>Xylella</taxon>
    </lineage>
</organism>
<dbReference type="PIR" id="G82666">
    <property type="entry name" value="G82666"/>
</dbReference>
<evidence type="ECO:0008006" key="4">
    <source>
        <dbReference type="Google" id="ProtNLM"/>
    </source>
</evidence>
<name>Q9PD23_XYLFA</name>
<accession>Q9PD23</accession>
<proteinExistence type="predicted"/>
<evidence type="ECO:0000313" key="3">
    <source>
        <dbReference type="Proteomes" id="UP000000812"/>
    </source>
</evidence>
<dbReference type="EMBL" id="AE003849">
    <property type="protein sequence ID" value="AAF84365.1"/>
    <property type="molecule type" value="Genomic_DNA"/>
</dbReference>
<protein>
    <recommendedName>
        <fullName evidence="4">Integrase</fullName>
    </recommendedName>
</protein>
<dbReference type="AlphaFoldDB" id="Q9PD23"/>
<sequence length="51" mass="5689">MMECKPTKTGAIPRFRVRPQKSGVVHYYYDHGGKPRKETPLGREPSSGGLS</sequence>
<dbReference type="eggNOG" id="COG0582">
    <property type="taxonomic scope" value="Bacteria"/>
</dbReference>